<gene>
    <name evidence="5" type="ORF">SAMN02745123_01017</name>
</gene>
<dbReference type="Pfam" id="PF00082">
    <property type="entry name" value="Peptidase_S8"/>
    <property type="match status" value="1"/>
</dbReference>
<protein>
    <submittedName>
        <fullName evidence="5">Subtilase family protein</fullName>
    </submittedName>
</protein>
<dbReference type="InterPro" id="IPR000209">
    <property type="entry name" value="Peptidase_S8/S53_dom"/>
</dbReference>
<keyword evidence="3" id="KW-0720">Serine protease</keyword>
<dbReference type="GO" id="GO:0004252">
    <property type="term" value="F:serine-type endopeptidase activity"/>
    <property type="evidence" value="ECO:0007669"/>
    <property type="project" value="InterPro"/>
</dbReference>
<dbReference type="PROSITE" id="PS00138">
    <property type="entry name" value="SUBTILASE_SER"/>
    <property type="match status" value="1"/>
</dbReference>
<sequence length="796" mass="90781">MADEGFPAKYISLRSRDYQGGKVPIPPPSPSKWLYENNRQINSHLKRLLEQIDDLLQNHVTPKVNLYVNGNRLPIPIVFKMSDRKIAKSHRPDLLLQEIETDIVAIHSIGRLIIPVTEDILYSLKEIIYEIGDSIPVSRSEWIITRKDRNGEYREIVHPQFVREYELIHELTSIEDILPYKLNDVLQCMNAQEYSNAKEDGQIKIRFFDYFNQDLNVLVFESFLKQFRPLGIRRGQVKLLNFSNKLKTYLVPYINPETIEAMASFPGVEFVSSLVRFTSNDQEKFINRQAMERLLPNKEISYPKVALVDSGISEQNKYLTPWINHKELYVPLNRQNNYHGEFIGGLLIYPHIVNPNLKNVVDTGINILDVTVMPDEKKGTIREDELIESLSDALELYSDEYKVWNLSLGSISLCSGAVSDFTAVIDELQDIYNVNFVIAAGNYSDMRDSWPVDTPFENENDRISVPADSIRGITVGAIAINGDDTTLVQEEDIVPYSRRGPGVGYSIKPDVVHYSGNPINHPIFSINTNGQVIGDFGTSYSTPLVSAILAEYYQLYPQNLSKTLSKALLIHGSRHPITNKRVNIAKDHYYFGFGLPKRLPEFLYGNEHEITMIFEDQLNYELGRNWVQIAEFPFPPSLVENDKVRGEILITLAYEPHLNPKLGSEYCRSNIDLRLITETDGNKLVTITKGSSAGEIGGEERWEKMQMTKELKWSPVKQIEFAAPRGTKGSSNVILELFPIWRDTSERTILPYVVIVTIRDPKGIAPVYSDVSNILRQSFQSSDLALKYTPTRIIGR</sequence>
<proteinExistence type="predicted"/>
<dbReference type="Gene3D" id="3.40.50.200">
    <property type="entry name" value="Peptidase S8/S53 domain"/>
    <property type="match status" value="1"/>
</dbReference>
<keyword evidence="2" id="KW-0378">Hydrolase</keyword>
<keyword evidence="6" id="KW-1185">Reference proteome</keyword>
<reference evidence="6" key="1">
    <citation type="submission" date="2016-11" db="EMBL/GenBank/DDBJ databases">
        <authorList>
            <person name="Varghese N."/>
            <person name="Submissions S."/>
        </authorList>
    </citation>
    <scope>NUCLEOTIDE SEQUENCE [LARGE SCALE GENOMIC DNA]</scope>
    <source>
        <strain evidence="6">DSM 10349</strain>
    </source>
</reference>
<dbReference type="AlphaFoldDB" id="A0A1M6QFC7"/>
<accession>A0A1M6QFC7</accession>
<dbReference type="InterPro" id="IPR034074">
    <property type="entry name" value="Y4bN_pept_dom"/>
</dbReference>
<dbReference type="SUPFAM" id="SSF52743">
    <property type="entry name" value="Subtilisin-like"/>
    <property type="match status" value="1"/>
</dbReference>
<dbReference type="Proteomes" id="UP000183997">
    <property type="component" value="Unassembled WGS sequence"/>
</dbReference>
<dbReference type="GO" id="GO:0006508">
    <property type="term" value="P:proteolysis"/>
    <property type="evidence" value="ECO:0007669"/>
    <property type="project" value="UniProtKB-KW"/>
</dbReference>
<evidence type="ECO:0000256" key="1">
    <source>
        <dbReference type="ARBA" id="ARBA00022670"/>
    </source>
</evidence>
<dbReference type="EMBL" id="FRAR01000008">
    <property type="protein sequence ID" value="SHK18969.1"/>
    <property type="molecule type" value="Genomic_DNA"/>
</dbReference>
<evidence type="ECO:0000313" key="6">
    <source>
        <dbReference type="Proteomes" id="UP000183997"/>
    </source>
</evidence>
<dbReference type="InterPro" id="IPR036852">
    <property type="entry name" value="Peptidase_S8/S53_dom_sf"/>
</dbReference>
<organism evidence="5 6">
    <name type="scientific">Desulforamulus aeronauticus DSM 10349</name>
    <dbReference type="NCBI Taxonomy" id="1121421"/>
    <lineage>
        <taxon>Bacteria</taxon>
        <taxon>Bacillati</taxon>
        <taxon>Bacillota</taxon>
        <taxon>Clostridia</taxon>
        <taxon>Eubacteriales</taxon>
        <taxon>Peptococcaceae</taxon>
        <taxon>Desulforamulus</taxon>
    </lineage>
</organism>
<evidence type="ECO:0000256" key="3">
    <source>
        <dbReference type="ARBA" id="ARBA00022825"/>
    </source>
</evidence>
<evidence type="ECO:0000256" key="2">
    <source>
        <dbReference type="ARBA" id="ARBA00022801"/>
    </source>
</evidence>
<dbReference type="CDD" id="cd04847">
    <property type="entry name" value="Peptidases_S8_Subtilisin_like_2"/>
    <property type="match status" value="1"/>
</dbReference>
<keyword evidence="1" id="KW-0645">Protease</keyword>
<name>A0A1M6QFC7_9FIRM</name>
<dbReference type="OrthoDB" id="9798386at2"/>
<evidence type="ECO:0000259" key="4">
    <source>
        <dbReference type="Pfam" id="PF00082"/>
    </source>
</evidence>
<dbReference type="STRING" id="1121421.SAMN02745123_01017"/>
<dbReference type="InterPro" id="IPR023828">
    <property type="entry name" value="Peptidase_S8_Ser-AS"/>
</dbReference>
<feature type="domain" description="Peptidase S8/S53" evidence="4">
    <location>
        <begin position="304"/>
        <end position="594"/>
    </location>
</feature>
<evidence type="ECO:0000313" key="5">
    <source>
        <dbReference type="EMBL" id="SHK18969.1"/>
    </source>
</evidence>
<dbReference type="RefSeq" id="WP_072911426.1">
    <property type="nucleotide sequence ID" value="NZ_FRAR01000008.1"/>
</dbReference>